<keyword evidence="3 9" id="KW-0813">Transport</keyword>
<accession>F2NG49</accession>
<evidence type="ECO:0000256" key="7">
    <source>
        <dbReference type="ARBA" id="ARBA00022989"/>
    </source>
</evidence>
<dbReference type="KEGG" id="dao:Desac_0576"/>
<dbReference type="eggNOG" id="COG0573">
    <property type="taxonomic scope" value="Bacteria"/>
</dbReference>
<evidence type="ECO:0000256" key="3">
    <source>
        <dbReference type="ARBA" id="ARBA00022448"/>
    </source>
</evidence>
<evidence type="ECO:0000256" key="5">
    <source>
        <dbReference type="ARBA" id="ARBA00022592"/>
    </source>
</evidence>
<keyword evidence="4" id="KW-1003">Cell membrane</keyword>
<dbReference type="STRING" id="880072.Desac_0576"/>
<dbReference type="RefSeq" id="WP_013705575.1">
    <property type="nucleotide sequence ID" value="NC_015388.1"/>
</dbReference>
<dbReference type="AlphaFoldDB" id="F2NG49"/>
<evidence type="ECO:0000256" key="2">
    <source>
        <dbReference type="ARBA" id="ARBA00007069"/>
    </source>
</evidence>
<gene>
    <name evidence="11" type="ordered locus">Desac_0576</name>
</gene>
<dbReference type="GO" id="GO:0055085">
    <property type="term" value="P:transmembrane transport"/>
    <property type="evidence" value="ECO:0007669"/>
    <property type="project" value="InterPro"/>
</dbReference>
<evidence type="ECO:0000256" key="8">
    <source>
        <dbReference type="ARBA" id="ARBA00023136"/>
    </source>
</evidence>
<protein>
    <submittedName>
        <fullName evidence="11">ABC-type transporter, integral membrane subunit</fullName>
    </submittedName>
</protein>
<keyword evidence="12" id="KW-1185">Reference proteome</keyword>
<dbReference type="GO" id="GO:0006817">
    <property type="term" value="P:phosphate ion transport"/>
    <property type="evidence" value="ECO:0007669"/>
    <property type="project" value="UniProtKB-KW"/>
</dbReference>
<keyword evidence="5" id="KW-0592">Phosphate transport</keyword>
<dbReference type="PANTHER" id="PTHR30425">
    <property type="entry name" value="PHOSPHATE TRANSPORT SYSTEM PERMEASE PROTEIN PST"/>
    <property type="match status" value="1"/>
</dbReference>
<comment type="similarity">
    <text evidence="2">Belongs to the binding-protein-dependent transport system permease family. CysTW subfamily.</text>
</comment>
<dbReference type="GO" id="GO:0005886">
    <property type="term" value="C:plasma membrane"/>
    <property type="evidence" value="ECO:0007669"/>
    <property type="project" value="UniProtKB-SubCell"/>
</dbReference>
<sequence>MVRRKKAGGTTSGIKHGLDHQMAPPLARALRRELWIKNLLAIAATIASLSVLVIFCFLVYFSAPLFGGGQLPHILSWQWRPFQGQFGILPMVVGSVCLSFSALALAFPLGLGLSGFVYLKSHQPIGRLVFSVVQFMTSIPTVVYGFVAVFLLIPLLRESFSGTSGYSWLAAGLILSLLILPTIVLLMHSQLSQVDANVRLATASLGLTRVQELLWVILPLSFRGMLAAGILGFGRALGDTLIALMLSGNAPQVPHSPLDAIRTLTAHIALVIATDSQSMAYYSIFASGLIIFSLTVAINLALRWLKSQSLSHEPDSHEK</sequence>
<dbReference type="EMBL" id="CP002629">
    <property type="protein sequence ID" value="AEB08462.1"/>
    <property type="molecule type" value="Genomic_DNA"/>
</dbReference>
<dbReference type="HOGENOM" id="CLU_033621_1_0_7"/>
<feature type="transmembrane region" description="Helical" evidence="9">
    <location>
        <begin position="39"/>
        <end position="66"/>
    </location>
</feature>
<dbReference type="Proteomes" id="UP000000483">
    <property type="component" value="Chromosome"/>
</dbReference>
<keyword evidence="8 9" id="KW-0472">Membrane</keyword>
<reference evidence="11 12" key="1">
    <citation type="journal article" date="2011" name="Stand. Genomic Sci.">
        <title>Complete genome sequence of the acetate-degrading sulfate reducer Desulfobacca acetoxidans type strain (ASRB2).</title>
        <authorList>
            <person name="Goker M."/>
            <person name="Teshima H."/>
            <person name="Lapidus A."/>
            <person name="Nolan M."/>
            <person name="Lucas S."/>
            <person name="Hammon N."/>
            <person name="Deshpande S."/>
            <person name="Cheng J.F."/>
            <person name="Tapia R."/>
            <person name="Han C."/>
            <person name="Goodwin L."/>
            <person name="Pitluck S."/>
            <person name="Huntemann M."/>
            <person name="Liolios K."/>
            <person name="Ivanova N."/>
            <person name="Pagani I."/>
            <person name="Mavromatis K."/>
            <person name="Ovchinikova G."/>
            <person name="Pati A."/>
            <person name="Chen A."/>
            <person name="Palaniappan K."/>
            <person name="Land M."/>
            <person name="Hauser L."/>
            <person name="Brambilla E.M."/>
            <person name="Rohde M."/>
            <person name="Spring S."/>
            <person name="Detter J.C."/>
            <person name="Woyke T."/>
            <person name="Bristow J."/>
            <person name="Eisen J.A."/>
            <person name="Markowitz V."/>
            <person name="Hugenholtz P."/>
            <person name="Kyrpides N.C."/>
            <person name="Klenk H.P."/>
        </authorList>
    </citation>
    <scope>NUCLEOTIDE SEQUENCE [LARGE SCALE GENOMIC DNA]</scope>
    <source>
        <strain evidence="12">ATCC 700848 / DSM 11109 / ASRB2</strain>
    </source>
</reference>
<feature type="transmembrane region" description="Helical" evidence="9">
    <location>
        <begin position="213"/>
        <end position="237"/>
    </location>
</feature>
<keyword evidence="7 9" id="KW-1133">Transmembrane helix</keyword>
<evidence type="ECO:0000256" key="6">
    <source>
        <dbReference type="ARBA" id="ARBA00022692"/>
    </source>
</evidence>
<keyword evidence="6 9" id="KW-0812">Transmembrane</keyword>
<evidence type="ECO:0000256" key="1">
    <source>
        <dbReference type="ARBA" id="ARBA00004651"/>
    </source>
</evidence>
<evidence type="ECO:0000259" key="10">
    <source>
        <dbReference type="PROSITE" id="PS50928"/>
    </source>
</evidence>
<dbReference type="SUPFAM" id="SSF161098">
    <property type="entry name" value="MetI-like"/>
    <property type="match status" value="1"/>
</dbReference>
<evidence type="ECO:0000313" key="12">
    <source>
        <dbReference type="Proteomes" id="UP000000483"/>
    </source>
</evidence>
<dbReference type="PROSITE" id="PS50928">
    <property type="entry name" value="ABC_TM1"/>
    <property type="match status" value="1"/>
</dbReference>
<feature type="transmembrane region" description="Helical" evidence="9">
    <location>
        <begin position="165"/>
        <end position="187"/>
    </location>
</feature>
<comment type="subcellular location">
    <subcellularLocation>
        <location evidence="1 9">Cell membrane</location>
        <topology evidence="1 9">Multi-pass membrane protein</topology>
    </subcellularLocation>
</comment>
<name>F2NG49_DESAR</name>
<feature type="transmembrane region" description="Helical" evidence="9">
    <location>
        <begin position="86"/>
        <end position="119"/>
    </location>
</feature>
<dbReference type="PANTHER" id="PTHR30425:SF1">
    <property type="entry name" value="PHOSPHATE TRANSPORT SYSTEM PERMEASE PROTEIN PSTC"/>
    <property type="match status" value="1"/>
</dbReference>
<dbReference type="InterPro" id="IPR035906">
    <property type="entry name" value="MetI-like_sf"/>
</dbReference>
<reference evidence="12" key="2">
    <citation type="submission" date="2011-03" db="EMBL/GenBank/DDBJ databases">
        <title>The complete genome of Desulfobacca acetoxidans DSM 11109.</title>
        <authorList>
            <consortium name="US DOE Joint Genome Institute (JGI-PGF)"/>
            <person name="Lucas S."/>
            <person name="Copeland A."/>
            <person name="Lapidus A."/>
            <person name="Bruce D."/>
            <person name="Goodwin L."/>
            <person name="Pitluck S."/>
            <person name="Peters L."/>
            <person name="Kyrpides N."/>
            <person name="Mavromatis K."/>
            <person name="Ivanova N."/>
            <person name="Ovchinnikova G."/>
            <person name="Teshima H."/>
            <person name="Detter J.C."/>
            <person name="Han C."/>
            <person name="Land M."/>
            <person name="Hauser L."/>
            <person name="Markowitz V."/>
            <person name="Cheng J.-F."/>
            <person name="Hugenholtz P."/>
            <person name="Woyke T."/>
            <person name="Wu D."/>
            <person name="Spring S."/>
            <person name="Schueler E."/>
            <person name="Brambilla E."/>
            <person name="Klenk H.-P."/>
            <person name="Eisen J.A."/>
        </authorList>
    </citation>
    <scope>NUCLEOTIDE SEQUENCE [LARGE SCALE GENOMIC DNA]</scope>
    <source>
        <strain evidence="12">ATCC 700848 / DSM 11109 / ASRB2</strain>
    </source>
</reference>
<feature type="transmembrane region" description="Helical" evidence="9">
    <location>
        <begin position="128"/>
        <end position="153"/>
    </location>
</feature>
<dbReference type="Pfam" id="PF00528">
    <property type="entry name" value="BPD_transp_1"/>
    <property type="match status" value="1"/>
</dbReference>
<organism evidence="11 12">
    <name type="scientific">Desulfobacca acetoxidans (strain ATCC 700848 / DSM 11109 / ASRB2)</name>
    <dbReference type="NCBI Taxonomy" id="880072"/>
    <lineage>
        <taxon>Bacteria</taxon>
        <taxon>Pseudomonadati</taxon>
        <taxon>Thermodesulfobacteriota</taxon>
        <taxon>Desulfobaccia</taxon>
        <taxon>Desulfobaccales</taxon>
        <taxon>Desulfobaccaceae</taxon>
        <taxon>Desulfobacca</taxon>
    </lineage>
</organism>
<proteinExistence type="inferred from homology"/>
<dbReference type="Gene3D" id="1.10.3720.10">
    <property type="entry name" value="MetI-like"/>
    <property type="match status" value="1"/>
</dbReference>
<dbReference type="CDD" id="cd06261">
    <property type="entry name" value="TM_PBP2"/>
    <property type="match status" value="1"/>
</dbReference>
<dbReference type="InterPro" id="IPR000515">
    <property type="entry name" value="MetI-like"/>
</dbReference>
<evidence type="ECO:0000313" key="11">
    <source>
        <dbReference type="EMBL" id="AEB08462.1"/>
    </source>
</evidence>
<evidence type="ECO:0000256" key="4">
    <source>
        <dbReference type="ARBA" id="ARBA00022475"/>
    </source>
</evidence>
<dbReference type="InterPro" id="IPR051124">
    <property type="entry name" value="Phosphate_Transport_Permease"/>
</dbReference>
<feature type="transmembrane region" description="Helical" evidence="9">
    <location>
        <begin position="280"/>
        <end position="302"/>
    </location>
</feature>
<evidence type="ECO:0000256" key="9">
    <source>
        <dbReference type="RuleBase" id="RU363032"/>
    </source>
</evidence>
<feature type="domain" description="ABC transmembrane type-1" evidence="10">
    <location>
        <begin position="92"/>
        <end position="302"/>
    </location>
</feature>